<feature type="compositionally biased region" description="Polar residues" evidence="1">
    <location>
        <begin position="618"/>
        <end position="630"/>
    </location>
</feature>
<gene>
    <name evidence="2" type="ORF">BD324DRAFT_651069</name>
</gene>
<dbReference type="Proteomes" id="UP000193218">
    <property type="component" value="Unassembled WGS sequence"/>
</dbReference>
<evidence type="ECO:0000313" key="3">
    <source>
        <dbReference type="Proteomes" id="UP000193218"/>
    </source>
</evidence>
<feature type="compositionally biased region" description="Low complexity" evidence="1">
    <location>
        <begin position="77"/>
        <end position="100"/>
    </location>
</feature>
<organism evidence="2 3">
    <name type="scientific">Kockovaella imperatae</name>
    <dbReference type="NCBI Taxonomy" id="4999"/>
    <lineage>
        <taxon>Eukaryota</taxon>
        <taxon>Fungi</taxon>
        <taxon>Dikarya</taxon>
        <taxon>Basidiomycota</taxon>
        <taxon>Agaricomycotina</taxon>
        <taxon>Tremellomycetes</taxon>
        <taxon>Tremellales</taxon>
        <taxon>Cuniculitremaceae</taxon>
        <taxon>Kockovaella</taxon>
    </lineage>
</organism>
<accession>A0A1Y1UF16</accession>
<feature type="compositionally biased region" description="Acidic residues" evidence="1">
    <location>
        <begin position="590"/>
        <end position="599"/>
    </location>
</feature>
<feature type="compositionally biased region" description="Acidic residues" evidence="1">
    <location>
        <begin position="145"/>
        <end position="169"/>
    </location>
</feature>
<protein>
    <submittedName>
        <fullName evidence="2">Chromatin remodelling complex Rsc7/Swp82 subunit-domain-containing protein</fullName>
    </submittedName>
</protein>
<feature type="region of interest" description="Disordered" evidence="1">
    <location>
        <begin position="558"/>
        <end position="645"/>
    </location>
</feature>
<feature type="compositionally biased region" description="Low complexity" evidence="1">
    <location>
        <begin position="9"/>
        <end position="30"/>
    </location>
</feature>
<evidence type="ECO:0000256" key="1">
    <source>
        <dbReference type="SAM" id="MobiDB-lite"/>
    </source>
</evidence>
<feature type="compositionally biased region" description="Acidic residues" evidence="1">
    <location>
        <begin position="607"/>
        <end position="617"/>
    </location>
</feature>
<reference evidence="2 3" key="1">
    <citation type="submission" date="2017-03" db="EMBL/GenBank/DDBJ databases">
        <title>Widespread Adenine N6-methylation of Active Genes in Fungi.</title>
        <authorList>
            <consortium name="DOE Joint Genome Institute"/>
            <person name="Mondo S.J."/>
            <person name="Dannebaum R.O."/>
            <person name="Kuo R.C."/>
            <person name="Louie K.B."/>
            <person name="Bewick A.J."/>
            <person name="Labutti K."/>
            <person name="Haridas S."/>
            <person name="Kuo A."/>
            <person name="Salamov A."/>
            <person name="Ahrendt S.R."/>
            <person name="Lau R."/>
            <person name="Bowen B.P."/>
            <person name="Lipzen A."/>
            <person name="Sullivan W."/>
            <person name="Andreopoulos W.B."/>
            <person name="Clum A."/>
            <person name="Lindquist E."/>
            <person name="Daum C."/>
            <person name="Northen T.R."/>
            <person name="Ramamoorthy G."/>
            <person name="Schmitz R.J."/>
            <person name="Gryganskyi A."/>
            <person name="Culley D."/>
            <person name="Magnuson J."/>
            <person name="James T.Y."/>
            <person name="O'Malley M.A."/>
            <person name="Stajich J.E."/>
            <person name="Spatafora J.W."/>
            <person name="Visel A."/>
            <person name="Grigoriev I.V."/>
        </authorList>
    </citation>
    <scope>NUCLEOTIDE SEQUENCE [LARGE SCALE GENOMIC DNA]</scope>
    <source>
        <strain evidence="2 3">NRRL Y-17943</strain>
    </source>
</reference>
<dbReference type="Pfam" id="PF08624">
    <property type="entry name" value="CRC_subunit"/>
    <property type="match status" value="1"/>
</dbReference>
<dbReference type="GeneID" id="33560068"/>
<evidence type="ECO:0000313" key="2">
    <source>
        <dbReference type="EMBL" id="ORX36579.1"/>
    </source>
</evidence>
<name>A0A1Y1UF16_9TREE</name>
<feature type="compositionally biased region" description="Basic and acidic residues" evidence="1">
    <location>
        <begin position="39"/>
        <end position="50"/>
    </location>
</feature>
<dbReference type="STRING" id="4999.A0A1Y1UF16"/>
<sequence length="821" mass="89916">MSSTRPRRSAAAQVSSTSTAAAAAAESSTLSRRKSTRGLKAEPDPEPKIQDDEDEHTELEGVVDADEEEETPRAGPSRVSSRTSRAAASIQRTASTSTRSARGRSGKQVKAETPDMDDDERDDVPQTPSKRTRLKKSVGYKEIPVDADEEDEVEDDDDEGDEVEDEPEAEDHSGRRRSLRAPSTPQSKAPTHAKSPDKSLEKIGSGRGGFSVKGAASAAAKARWAKVRREKAERGDDDDDDRARRRAGGPRQSAAALETYEIGSTINLKGIDYTLGDDEVELPDNEKGDAKIDSLGRLTGGREWKVHTFNSPTRRNPDRVYGLTIDVARACGYSDSLAFLRRCPQILKLSCNAEEREMLINIGRVPGNLKNRMVTIVTMRNVYKLMGARLIKNGRWVTDDYDEEDALAKCEENGWTPHGPAHEDEIVANAVSTLQPVGRPSTSFLTSGIDASTARAVALTPFYTVGGPTTQFGGSGLDPWSDAGWGGKRTKLRSIGVSEDDWMLRTAEESRAIDKQLREYREERLKVLQGVDATTGWVYAMENRDGESSLVNAQGLSQNKGHAHANGNGHLLRPPIQGRKRSALAQEITMESDEEEDNEEQYRDGAGGEEDEDEEMNSDPSATESEQLSETGDHHVDDRVDRTPGGKIIVESQETTAGYNQKYNWGLGHWEPGIIRAVYEPHTHLPHVPSHTQPSSSLFDRLSPFPIIASRSDSAYRNFVQSSISGSAAKGLASIEHVFEASREDRLVGTLSTDPDAALELAFMRTKEEEAAKRSREVLEAERWEVERRQKRKLARAAAETDAAAAATTTTIADASINGLV</sequence>
<dbReference type="InParanoid" id="A0A1Y1UF16"/>
<dbReference type="RefSeq" id="XP_021870648.1">
    <property type="nucleotide sequence ID" value="XM_022018259.1"/>
</dbReference>
<keyword evidence="3" id="KW-1185">Reference proteome</keyword>
<feature type="compositionally biased region" description="Basic and acidic residues" evidence="1">
    <location>
        <begin position="631"/>
        <end position="644"/>
    </location>
</feature>
<dbReference type="InterPro" id="IPR013933">
    <property type="entry name" value="CRC_Rsc7/Swp82"/>
</dbReference>
<comment type="caution">
    <text evidence="2">The sequence shown here is derived from an EMBL/GenBank/DDBJ whole genome shotgun (WGS) entry which is preliminary data.</text>
</comment>
<feature type="region of interest" description="Disordered" evidence="1">
    <location>
        <begin position="1"/>
        <end position="255"/>
    </location>
</feature>
<dbReference type="OrthoDB" id="5598844at2759"/>
<feature type="compositionally biased region" description="Acidic residues" evidence="1">
    <location>
        <begin position="51"/>
        <end position="70"/>
    </location>
</feature>
<dbReference type="AlphaFoldDB" id="A0A1Y1UF16"/>
<dbReference type="EMBL" id="NBSH01000007">
    <property type="protein sequence ID" value="ORX36579.1"/>
    <property type="molecule type" value="Genomic_DNA"/>
</dbReference>
<feature type="compositionally biased region" description="Low complexity" evidence="1">
    <location>
        <begin position="212"/>
        <end position="222"/>
    </location>
</feature>
<proteinExistence type="predicted"/>